<dbReference type="InterPro" id="IPR012338">
    <property type="entry name" value="Beta-lactam/transpept-like"/>
</dbReference>
<dbReference type="Gene3D" id="3.40.710.10">
    <property type="entry name" value="DD-peptidase/beta-lactamase superfamily"/>
    <property type="match status" value="1"/>
</dbReference>
<evidence type="ECO:0000256" key="1">
    <source>
        <dbReference type="ARBA" id="ARBA00001526"/>
    </source>
</evidence>
<protein>
    <recommendedName>
        <fullName evidence="3">beta-lactamase</fullName>
        <ecNumber evidence="3">3.5.2.6</ecNumber>
    </recommendedName>
</protein>
<feature type="domain" description="Beta-lactamase class A catalytic" evidence="4">
    <location>
        <begin position="81"/>
        <end position="339"/>
    </location>
</feature>
<evidence type="ECO:0000256" key="2">
    <source>
        <dbReference type="ARBA" id="ARBA00009009"/>
    </source>
</evidence>
<organism evidence="5 6">
    <name type="scientific">Alterirhizorhabdus solaris</name>
    <dbReference type="NCBI Taxonomy" id="2529389"/>
    <lineage>
        <taxon>Bacteria</taxon>
        <taxon>Pseudomonadati</taxon>
        <taxon>Pseudomonadota</taxon>
        <taxon>Alphaproteobacteria</taxon>
        <taxon>Sphingomonadales</taxon>
        <taxon>Rhizorhabdaceae</taxon>
        <taxon>Alterirhizorhabdus</taxon>
    </lineage>
</organism>
<dbReference type="Pfam" id="PF13354">
    <property type="entry name" value="Beta-lactamase2"/>
    <property type="match status" value="1"/>
</dbReference>
<dbReference type="NCBIfam" id="NF033103">
    <property type="entry name" value="bla_class_A"/>
    <property type="match status" value="1"/>
</dbReference>
<dbReference type="GO" id="GO:0008800">
    <property type="term" value="F:beta-lactamase activity"/>
    <property type="evidence" value="ECO:0007669"/>
    <property type="project" value="UniProtKB-EC"/>
</dbReference>
<dbReference type="PANTHER" id="PTHR35333:SF3">
    <property type="entry name" value="BETA-LACTAMASE-TYPE TRANSPEPTIDASE FOLD CONTAINING PROTEIN"/>
    <property type="match status" value="1"/>
</dbReference>
<comment type="caution">
    <text evidence="5">The sequence shown here is derived from an EMBL/GenBank/DDBJ whole genome shotgun (WGS) entry which is preliminary data.</text>
</comment>
<dbReference type="SUPFAM" id="SSF56601">
    <property type="entry name" value="beta-lactamase/transpeptidase-like"/>
    <property type="match status" value="1"/>
</dbReference>
<dbReference type="OrthoDB" id="9784149at2"/>
<dbReference type="PANTHER" id="PTHR35333">
    <property type="entry name" value="BETA-LACTAMASE"/>
    <property type="match status" value="1"/>
</dbReference>
<evidence type="ECO:0000313" key="6">
    <source>
        <dbReference type="Proteomes" id="UP000318681"/>
    </source>
</evidence>
<accession>A0A558RD29</accession>
<comment type="similarity">
    <text evidence="2">Belongs to the class-A beta-lactamase family.</text>
</comment>
<dbReference type="GO" id="GO:0030655">
    <property type="term" value="P:beta-lactam antibiotic catabolic process"/>
    <property type="evidence" value="ECO:0007669"/>
    <property type="project" value="InterPro"/>
</dbReference>
<keyword evidence="6" id="KW-1185">Reference proteome</keyword>
<sequence length="370" mass="39611">MTSELRKTIRRAGGRHRAAIMLPVLLAGCVSPSAPQRVSTPTPPVRVVQPRVVPPGATPRPPAMLLSELERLGRGFDGVVGIAVRDVQAGWSVSWNGTGRFPQQSVSKLWVALTLLDAVDRGTLRLEDPITVRRSDLTLFHQPVRAMMGPDGFTTSIRNLLTIAMTQSDNTANDVLLQRVGGPSAVRAFFTRASISGIAFGPGEKLLQSRIAGMEWKPEYAGGQGWLVARAALPLEVRRAALERYLADPMDGAQPEGMVAALARLRKGDILSPGSTQVLLSIMAQSKTGPQRLKGGLGENWAFAHKTGTGQELGSLATGYNDVGLLTAPDGRTFAVAVMIASTRQPIWARMQLMQNVTRAVVSFAGARPS</sequence>
<comment type="catalytic activity">
    <reaction evidence="1">
        <text>a beta-lactam + H2O = a substituted beta-amino acid</text>
        <dbReference type="Rhea" id="RHEA:20401"/>
        <dbReference type="ChEBI" id="CHEBI:15377"/>
        <dbReference type="ChEBI" id="CHEBI:35627"/>
        <dbReference type="ChEBI" id="CHEBI:140347"/>
        <dbReference type="EC" id="3.5.2.6"/>
    </reaction>
</comment>
<dbReference type="EC" id="3.5.2.6" evidence="3"/>
<dbReference type="InterPro" id="IPR045155">
    <property type="entry name" value="Beta-lactam_cat"/>
</dbReference>
<proteinExistence type="inferred from homology"/>
<dbReference type="RefSeq" id="WP_145147434.1">
    <property type="nucleotide sequence ID" value="NZ_VNIM01000003.1"/>
</dbReference>
<dbReference type="GO" id="GO:0046677">
    <property type="term" value="P:response to antibiotic"/>
    <property type="evidence" value="ECO:0007669"/>
    <property type="project" value="InterPro"/>
</dbReference>
<dbReference type="InterPro" id="IPR000871">
    <property type="entry name" value="Beta-lactam_class-A"/>
</dbReference>
<evidence type="ECO:0000259" key="4">
    <source>
        <dbReference type="Pfam" id="PF13354"/>
    </source>
</evidence>
<dbReference type="PRINTS" id="PR00118">
    <property type="entry name" value="BLACTAMASEA"/>
</dbReference>
<reference evidence="5 6" key="1">
    <citation type="submission" date="2019-07" db="EMBL/GenBank/DDBJ databases">
        <title>Sphingomonas solaris sp. nov., isolated from a solar panel from Boston, Massachusetts.</title>
        <authorList>
            <person name="Tanner K."/>
            <person name="Pascual J."/>
            <person name="Mancuso C."/>
            <person name="Pereto J."/>
            <person name="Khalil A."/>
            <person name="Vilanova C."/>
        </authorList>
    </citation>
    <scope>NUCLEOTIDE SEQUENCE [LARGE SCALE GENOMIC DNA]</scope>
    <source>
        <strain evidence="5 6">R4DWN</strain>
    </source>
</reference>
<evidence type="ECO:0000256" key="3">
    <source>
        <dbReference type="ARBA" id="ARBA00012865"/>
    </source>
</evidence>
<name>A0A558RD29_9SPHN</name>
<dbReference type="PROSITE" id="PS51257">
    <property type="entry name" value="PROKAR_LIPOPROTEIN"/>
    <property type="match status" value="1"/>
</dbReference>
<gene>
    <name evidence="5" type="primary">bla</name>
    <name evidence="5" type="ORF">FOY91_01595</name>
</gene>
<evidence type="ECO:0000313" key="5">
    <source>
        <dbReference type="EMBL" id="TVV77254.1"/>
    </source>
</evidence>
<dbReference type="EMBL" id="VNIM01000003">
    <property type="protein sequence ID" value="TVV77254.1"/>
    <property type="molecule type" value="Genomic_DNA"/>
</dbReference>
<dbReference type="Proteomes" id="UP000318681">
    <property type="component" value="Unassembled WGS sequence"/>
</dbReference>
<dbReference type="AlphaFoldDB" id="A0A558RD29"/>